<dbReference type="EnsemblPlants" id="OPUNC12G06730.1">
    <property type="protein sequence ID" value="OPUNC12G06730.1"/>
    <property type="gene ID" value="OPUNC12G06730"/>
</dbReference>
<dbReference type="STRING" id="4537.A0A0E0ML06"/>
<feature type="transmembrane region" description="Helical" evidence="5">
    <location>
        <begin position="12"/>
        <end position="31"/>
    </location>
</feature>
<dbReference type="PANTHER" id="PTHR31766">
    <property type="entry name" value="GLABROUS1 ENHANCER-BINDING PROTEIN-LIKE 2"/>
    <property type="match status" value="1"/>
</dbReference>
<dbReference type="InterPro" id="IPR006634">
    <property type="entry name" value="TLC-dom"/>
</dbReference>
<keyword evidence="8" id="KW-1185">Reference proteome</keyword>
<keyword evidence="4 5" id="KW-0472">Membrane</keyword>
<accession>A0A0E0ML06</accession>
<organism evidence="7">
    <name type="scientific">Oryza punctata</name>
    <name type="common">Red rice</name>
    <dbReference type="NCBI Taxonomy" id="4537"/>
    <lineage>
        <taxon>Eukaryota</taxon>
        <taxon>Viridiplantae</taxon>
        <taxon>Streptophyta</taxon>
        <taxon>Embryophyta</taxon>
        <taxon>Tracheophyta</taxon>
        <taxon>Spermatophyta</taxon>
        <taxon>Magnoliopsida</taxon>
        <taxon>Liliopsida</taxon>
        <taxon>Poales</taxon>
        <taxon>Poaceae</taxon>
        <taxon>BOP clade</taxon>
        <taxon>Oryzoideae</taxon>
        <taxon>Oryzeae</taxon>
        <taxon>Oryzinae</taxon>
        <taxon>Oryza</taxon>
    </lineage>
</organism>
<dbReference type="HOGENOM" id="CLU_077246_0_0_1"/>
<dbReference type="SMART" id="SM00724">
    <property type="entry name" value="TLC"/>
    <property type="match status" value="1"/>
</dbReference>
<protein>
    <recommendedName>
        <fullName evidence="6">TLC domain-containing protein</fullName>
    </recommendedName>
</protein>
<feature type="domain" description="TLC" evidence="6">
    <location>
        <begin position="38"/>
        <end position="254"/>
    </location>
</feature>
<evidence type="ECO:0000313" key="8">
    <source>
        <dbReference type="Proteomes" id="UP000026962"/>
    </source>
</evidence>
<proteinExistence type="predicted"/>
<dbReference type="Gramene" id="OPUNC12G06730.1">
    <property type="protein sequence ID" value="OPUNC12G06730.1"/>
    <property type="gene ID" value="OPUNC12G06730"/>
</dbReference>
<keyword evidence="2 5" id="KW-0812">Transmembrane</keyword>
<evidence type="ECO:0000259" key="6">
    <source>
        <dbReference type="SMART" id="SM00724"/>
    </source>
</evidence>
<evidence type="ECO:0000313" key="7">
    <source>
        <dbReference type="EnsemblPlants" id="OPUNC12G06730.1"/>
    </source>
</evidence>
<dbReference type="GO" id="GO:0016020">
    <property type="term" value="C:membrane"/>
    <property type="evidence" value="ECO:0007669"/>
    <property type="project" value="UniProtKB-SubCell"/>
</dbReference>
<dbReference type="AlphaFoldDB" id="A0A0E0ML06"/>
<dbReference type="InterPro" id="IPR040327">
    <property type="entry name" value="At5g14285-like"/>
</dbReference>
<reference evidence="7" key="1">
    <citation type="submission" date="2015-04" db="UniProtKB">
        <authorList>
            <consortium name="EnsemblPlants"/>
        </authorList>
    </citation>
    <scope>IDENTIFICATION</scope>
</reference>
<evidence type="ECO:0000256" key="3">
    <source>
        <dbReference type="ARBA" id="ARBA00022989"/>
    </source>
</evidence>
<feature type="transmembrane region" description="Helical" evidence="5">
    <location>
        <begin position="183"/>
        <end position="206"/>
    </location>
</feature>
<dbReference type="OMA" id="ACQNTWS"/>
<sequence length="262" mass="28184">MSAGAEVMAESMFLPFLAMFAAIYLIGYLVVFRRWGGAQRAEASSCFASLFHGTPAAALALRAVLSNPRGCVVVGAAGDLAAPNTRADELALDFSTAYFAVDLAHYLVFLPGEYIFVAHHLATLYVLVTCRAAARRGACALLAMEVLAEATSLAQNLWTLSGMRRADSPPAAAAHARLSLPFYAAYTAMRAVLGPAWFVRMVRFYYAAEDGGGGGSEKLPAWARASWTVVIGGGIVASVLWVSNLWVEFFRENKRKESSKEQ</sequence>
<dbReference type="Pfam" id="PF03798">
    <property type="entry name" value="TRAM_LAG1_CLN8"/>
    <property type="match status" value="1"/>
</dbReference>
<evidence type="ECO:0000256" key="1">
    <source>
        <dbReference type="ARBA" id="ARBA00004141"/>
    </source>
</evidence>
<reference evidence="7" key="2">
    <citation type="submission" date="2018-05" db="EMBL/GenBank/DDBJ databases">
        <title>OpunRS2 (Oryza punctata Reference Sequence Version 2).</title>
        <authorList>
            <person name="Zhang J."/>
            <person name="Kudrna D."/>
            <person name="Lee S."/>
            <person name="Talag J."/>
            <person name="Welchert J."/>
            <person name="Wing R.A."/>
        </authorList>
    </citation>
    <scope>NUCLEOTIDE SEQUENCE [LARGE SCALE GENOMIC DNA]</scope>
</reference>
<comment type="subcellular location">
    <subcellularLocation>
        <location evidence="1">Membrane</location>
        <topology evidence="1">Multi-pass membrane protein</topology>
    </subcellularLocation>
</comment>
<feature type="transmembrane region" description="Helical" evidence="5">
    <location>
        <begin position="226"/>
        <end position="247"/>
    </location>
</feature>
<dbReference type="PANTHER" id="PTHR31766:SF5">
    <property type="entry name" value="STOREKEEPER PROTEIN, PUTATIVE, EXPRESSED-RELATED"/>
    <property type="match status" value="1"/>
</dbReference>
<keyword evidence="3 5" id="KW-1133">Transmembrane helix</keyword>
<dbReference type="eggNOG" id="ENOG502S2JP">
    <property type="taxonomic scope" value="Eukaryota"/>
</dbReference>
<name>A0A0E0ML06_ORYPU</name>
<evidence type="ECO:0000256" key="2">
    <source>
        <dbReference type="ARBA" id="ARBA00022692"/>
    </source>
</evidence>
<evidence type="ECO:0000256" key="5">
    <source>
        <dbReference type="SAM" id="Phobius"/>
    </source>
</evidence>
<evidence type="ECO:0000256" key="4">
    <source>
        <dbReference type="ARBA" id="ARBA00023136"/>
    </source>
</evidence>
<dbReference type="Proteomes" id="UP000026962">
    <property type="component" value="Chromosome 12"/>
</dbReference>